<dbReference type="RefSeq" id="WP_137033698.1">
    <property type="nucleotide sequence ID" value="NZ_SZNK01000002.1"/>
</dbReference>
<protein>
    <submittedName>
        <fullName evidence="1">Uncharacterized protein</fullName>
    </submittedName>
</protein>
<organism evidence="1 2">
    <name type="scientific">Brevibacillus antibioticus</name>
    <dbReference type="NCBI Taxonomy" id="2570228"/>
    <lineage>
        <taxon>Bacteria</taxon>
        <taxon>Bacillati</taxon>
        <taxon>Bacillota</taxon>
        <taxon>Bacilli</taxon>
        <taxon>Bacillales</taxon>
        <taxon>Paenibacillaceae</taxon>
        <taxon>Brevibacillus</taxon>
    </lineage>
</organism>
<evidence type="ECO:0000313" key="1">
    <source>
        <dbReference type="EMBL" id="TKI52923.1"/>
    </source>
</evidence>
<proteinExistence type="predicted"/>
<comment type="caution">
    <text evidence="1">The sequence shown here is derived from an EMBL/GenBank/DDBJ whole genome shotgun (WGS) entry which is preliminary data.</text>
</comment>
<dbReference type="Proteomes" id="UP000307841">
    <property type="component" value="Unassembled WGS sequence"/>
</dbReference>
<name>A0A4V5TI90_9BACL</name>
<gene>
    <name evidence="1" type="ORF">E8L90_29655</name>
</gene>
<dbReference type="EMBL" id="SZNK01000002">
    <property type="protein sequence ID" value="TKI52923.1"/>
    <property type="molecule type" value="Genomic_DNA"/>
</dbReference>
<accession>A0A4V5TI90</accession>
<evidence type="ECO:0000313" key="2">
    <source>
        <dbReference type="Proteomes" id="UP000307841"/>
    </source>
</evidence>
<sequence length="104" mass="11226">MPVVPKGLATRKLPLAATAIVSATSTGGITIKKIAIFNSHTSNVTFYATKQINSVVYNLLEIVLAPKETAEWTDPTHLNNGDVLRCYASVDNVLNIDVWGLELS</sequence>
<keyword evidence="2" id="KW-1185">Reference proteome</keyword>
<reference evidence="1 2" key="1">
    <citation type="submission" date="2019-04" db="EMBL/GenBank/DDBJ databases">
        <title>Whole genome sequencing of Brevibacillus sp. TGS2-1.</title>
        <authorList>
            <person name="Choi A."/>
        </authorList>
    </citation>
    <scope>NUCLEOTIDE SEQUENCE [LARGE SCALE GENOMIC DNA]</scope>
    <source>
        <strain evidence="1 2">TGS2-1</strain>
    </source>
</reference>
<dbReference type="AlphaFoldDB" id="A0A4V5TI90"/>